<sequence length="303" mass="34585">MWFKNLIFYRFTESQDYTQSQLESAFAEHLFQPCRSQELSRYGWVAPHSALDQQSVFSSQGAFLIAAQKEEKILPATVIKRKLNDRVAQIEQEQARKVYRKEQLQLKDEIILDLLPRAFSRYQQTFALIMPRAGFIAVDSSSHKRAEELLNLLRNSLSTLPVILPDVHHSPGVIMSQWLQQTASTPGFSCLEECELKDSQEEGGIIRIKGEDLHSNEIIAHLEAGKQVSKLALEWDSTLSFVLQDDLSLKRVKPSEELTQTLNEEASEDPLVRLDSDIARLAMEYQRLLPQLLDAFGGEIQRS</sequence>
<dbReference type="HAMAP" id="MF_00194">
    <property type="entry name" value="RdgC"/>
    <property type="match status" value="1"/>
</dbReference>
<dbReference type="PANTHER" id="PTHR38103:SF1">
    <property type="entry name" value="RECOMBINATION-ASSOCIATED PROTEIN RDGC"/>
    <property type="match status" value="1"/>
</dbReference>
<evidence type="ECO:0000313" key="7">
    <source>
        <dbReference type="EMBL" id="QEQ97165.1"/>
    </source>
</evidence>
<evidence type="ECO:0000256" key="4">
    <source>
        <dbReference type="ARBA" id="ARBA00022490"/>
    </source>
</evidence>
<accession>A0A5P1RD35</accession>
<evidence type="ECO:0000256" key="3">
    <source>
        <dbReference type="ARBA" id="ARBA00022296"/>
    </source>
</evidence>
<keyword evidence="4 6" id="KW-0963">Cytoplasm</keyword>
<dbReference type="NCBIfam" id="NF001462">
    <property type="entry name" value="PRK00321.1-3"/>
    <property type="match status" value="1"/>
</dbReference>
<evidence type="ECO:0000313" key="8">
    <source>
        <dbReference type="Proteomes" id="UP000324760"/>
    </source>
</evidence>
<dbReference type="InterPro" id="IPR007476">
    <property type="entry name" value="RdgC"/>
</dbReference>
<comment type="subcellular location">
    <subcellularLocation>
        <location evidence="1 6">Cytoplasm</location>
        <location evidence="1 6">Nucleoid</location>
    </subcellularLocation>
</comment>
<gene>
    <name evidence="6 7" type="primary">rdgC</name>
    <name evidence="7" type="ORF">F0U83_10830</name>
</gene>
<dbReference type="Proteomes" id="UP000324760">
    <property type="component" value="Chromosome"/>
</dbReference>
<evidence type="ECO:0000256" key="1">
    <source>
        <dbReference type="ARBA" id="ARBA00004453"/>
    </source>
</evidence>
<evidence type="ECO:0000256" key="6">
    <source>
        <dbReference type="HAMAP-Rule" id="MF_00194"/>
    </source>
</evidence>
<dbReference type="NCBIfam" id="NF001464">
    <property type="entry name" value="PRK00321.1-5"/>
    <property type="match status" value="1"/>
</dbReference>
<dbReference type="GO" id="GO:0000018">
    <property type="term" value="P:regulation of DNA recombination"/>
    <property type="evidence" value="ECO:0007669"/>
    <property type="project" value="TreeGrafter"/>
</dbReference>
<dbReference type="GO" id="GO:0003690">
    <property type="term" value="F:double-stranded DNA binding"/>
    <property type="evidence" value="ECO:0007669"/>
    <property type="project" value="TreeGrafter"/>
</dbReference>
<reference evidence="7 8" key="1">
    <citation type="journal article" date="2019" name="Biochem. Eng. J.">
        <title>Metabolic engineering of the marine bacteria Neptunomonas concharum for the production of acetoin and meso-2,3-butanediol from acetate.</title>
        <authorList>
            <person name="Li W."/>
            <person name="Pu N."/>
            <person name="Liu C.-X."/>
            <person name="Yuan Q.-P."/>
            <person name="Li Z.-J."/>
        </authorList>
    </citation>
    <scope>NUCLEOTIDE SEQUENCE [LARGE SCALE GENOMIC DNA]</scope>
    <source>
        <strain evidence="7 8">JCM17730</strain>
    </source>
</reference>
<keyword evidence="8" id="KW-1185">Reference proteome</keyword>
<evidence type="ECO:0000256" key="2">
    <source>
        <dbReference type="ARBA" id="ARBA00008657"/>
    </source>
</evidence>
<dbReference type="AlphaFoldDB" id="A0A5P1RD35"/>
<keyword evidence="5 6" id="KW-0233">DNA recombination</keyword>
<protein>
    <recommendedName>
        <fullName evidence="3 6">Recombination-associated protein RdgC</fullName>
    </recommendedName>
</protein>
<organism evidence="7 8">
    <name type="scientific">Neptunomonas concharum</name>
    <dbReference type="NCBI Taxonomy" id="1031538"/>
    <lineage>
        <taxon>Bacteria</taxon>
        <taxon>Pseudomonadati</taxon>
        <taxon>Pseudomonadota</taxon>
        <taxon>Gammaproteobacteria</taxon>
        <taxon>Oceanospirillales</taxon>
        <taxon>Oceanospirillaceae</taxon>
        <taxon>Neptunomonas</taxon>
    </lineage>
</organism>
<dbReference type="RefSeq" id="WP_138987525.1">
    <property type="nucleotide sequence ID" value="NZ_CP043869.1"/>
</dbReference>
<dbReference type="Pfam" id="PF04381">
    <property type="entry name" value="RdgC"/>
    <property type="match status" value="1"/>
</dbReference>
<dbReference type="GO" id="GO:0043590">
    <property type="term" value="C:bacterial nucleoid"/>
    <property type="evidence" value="ECO:0007669"/>
    <property type="project" value="TreeGrafter"/>
</dbReference>
<comment type="function">
    <text evidence="6">May be involved in recombination.</text>
</comment>
<dbReference type="EMBL" id="CP043869">
    <property type="protein sequence ID" value="QEQ97165.1"/>
    <property type="molecule type" value="Genomic_DNA"/>
</dbReference>
<dbReference type="PANTHER" id="PTHR38103">
    <property type="entry name" value="RECOMBINATION-ASSOCIATED PROTEIN RDGC"/>
    <property type="match status" value="1"/>
</dbReference>
<dbReference type="GO" id="GO:0005737">
    <property type="term" value="C:cytoplasm"/>
    <property type="evidence" value="ECO:0007669"/>
    <property type="project" value="UniProtKB-UniRule"/>
</dbReference>
<comment type="similarity">
    <text evidence="2 6">Belongs to the RdgC family.</text>
</comment>
<dbReference type="GO" id="GO:0006310">
    <property type="term" value="P:DNA recombination"/>
    <property type="evidence" value="ECO:0007669"/>
    <property type="project" value="UniProtKB-UniRule"/>
</dbReference>
<evidence type="ECO:0000256" key="5">
    <source>
        <dbReference type="ARBA" id="ARBA00023172"/>
    </source>
</evidence>
<name>A0A5P1RD35_9GAMM</name>
<dbReference type="KEGG" id="ncu:F0U83_10830"/>
<proteinExistence type="inferred from homology"/>
<dbReference type="OrthoDB" id="5290530at2"/>